<dbReference type="AlphaFoldDB" id="A0A0W8F3E3"/>
<organism evidence="1">
    <name type="scientific">hydrocarbon metagenome</name>
    <dbReference type="NCBI Taxonomy" id="938273"/>
    <lineage>
        <taxon>unclassified sequences</taxon>
        <taxon>metagenomes</taxon>
        <taxon>ecological metagenomes</taxon>
    </lineage>
</organism>
<evidence type="ECO:0000313" key="1">
    <source>
        <dbReference type="EMBL" id="KUG15428.1"/>
    </source>
</evidence>
<dbReference type="EMBL" id="LNQE01001557">
    <property type="protein sequence ID" value="KUG15428.1"/>
    <property type="molecule type" value="Genomic_DNA"/>
</dbReference>
<gene>
    <name evidence="1" type="ORF">ASZ90_014919</name>
</gene>
<comment type="caution">
    <text evidence="1">The sequence shown here is derived from an EMBL/GenBank/DDBJ whole genome shotgun (WGS) entry which is preliminary data.</text>
</comment>
<accession>A0A0W8F3E3</accession>
<reference evidence="1" key="1">
    <citation type="journal article" date="2015" name="Proc. Natl. Acad. Sci. U.S.A.">
        <title>Networks of energetic and metabolic interactions define dynamics in microbial communities.</title>
        <authorList>
            <person name="Embree M."/>
            <person name="Liu J.K."/>
            <person name="Al-Bassam M.M."/>
            <person name="Zengler K."/>
        </authorList>
    </citation>
    <scope>NUCLEOTIDE SEQUENCE</scope>
</reference>
<proteinExistence type="predicted"/>
<protein>
    <submittedName>
        <fullName evidence="1">Uncharacterized protein</fullName>
    </submittedName>
</protein>
<sequence length="120" mass="12736">MKTRRPVLALILACILVSSLAATVAASDFSAFGSLITTSARVSGQGTVNETVSVTYTTSGIGGKETTEWTATNIIENPATLSWSSRLTVVPVEGKLSWNYVRTGGLPPLTPATPWKSFFR</sequence>
<name>A0A0W8F3E3_9ZZZZ</name>